<dbReference type="Pfam" id="PF12833">
    <property type="entry name" value="HTH_18"/>
    <property type="match status" value="1"/>
</dbReference>
<name>Q9ZH27_9BACI</name>
<organism evidence="5">
    <name type="scientific">Bacillus sp. TA-11</name>
    <dbReference type="NCBI Taxonomy" id="83890"/>
    <lineage>
        <taxon>Bacteria</taxon>
        <taxon>Bacillati</taxon>
        <taxon>Bacillota</taxon>
        <taxon>Bacilli</taxon>
        <taxon>Bacillales</taxon>
        <taxon>Bacillaceae</taxon>
        <taxon>Bacillus</taxon>
    </lineage>
</organism>
<dbReference type="Gene3D" id="1.10.10.60">
    <property type="entry name" value="Homeodomain-like"/>
    <property type="match status" value="1"/>
</dbReference>
<dbReference type="PROSITE" id="PS00041">
    <property type="entry name" value="HTH_ARAC_FAMILY_1"/>
    <property type="match status" value="1"/>
</dbReference>
<evidence type="ECO:0000256" key="1">
    <source>
        <dbReference type="ARBA" id="ARBA00023015"/>
    </source>
</evidence>
<keyword evidence="3" id="KW-0804">Transcription</keyword>
<dbReference type="InterPro" id="IPR018062">
    <property type="entry name" value="HTH_AraC-typ_CS"/>
</dbReference>
<dbReference type="PROSITE" id="PS01124">
    <property type="entry name" value="HTH_ARAC_FAMILY_2"/>
    <property type="match status" value="1"/>
</dbReference>
<evidence type="ECO:0000256" key="3">
    <source>
        <dbReference type="ARBA" id="ARBA00023163"/>
    </source>
</evidence>
<keyword evidence="2" id="KW-0238">DNA-binding</keyword>
<feature type="domain" description="HTH araC/xylS-type" evidence="4">
    <location>
        <begin position="682"/>
        <end position="754"/>
    </location>
</feature>
<keyword evidence="1" id="KW-0805">Transcription regulation</keyword>
<dbReference type="AlphaFoldDB" id="Q9ZH27"/>
<dbReference type="PANTHER" id="PTHR43280:SF28">
    <property type="entry name" value="HTH-TYPE TRANSCRIPTIONAL ACTIVATOR RHAS"/>
    <property type="match status" value="1"/>
</dbReference>
<sequence>MPCVFYYSQSFNNLSGLIKEATICAYFALCIHTDGQQCYWPPLACSICSFHVHSTQINHPFTPQRTIDSVYNPYITACKLLLFATDRAAGFAKLDVDRVLVMIEYEKIRLIVLCTKRCFHSYWYLVNERVNANGRAYLRQPILQERSFRLVATYQAWPAPNLFTVRTGMPLSKSSPYTALTSAPSEWIKSQRMPHSYSDFNPEAGSETTIRLRCLGSKAVNFLRPYAKQFPKFADSLIQKLALSASCDWSKIHFLRPYAKQFPKFGRIPACFNKIILVDDATEEGCDKWWPPCTYFSSLSAIPAFTIYITGAMTRSYLLKSASTPTTSTETAKLTFLTRPPVLPIKQQCDFRLNVSIEKRIVKLAKFLPERGTFIVSAPPLLGNSIAWWHQAFKRVVRLPILLARRLLHQHERLSLLQTTHQVVHHPRVTVRRIEPWVIVCWRCSSACRCPAYPRTNRHHPRVTVSVSNRGNFPCYDIHMLCPFMVDQFFKGAHQIRRDRNGRRMLFDCFVFQLVTFEQTVGMEAHIVEGDSLEIRLRPPGRTCPLLAQSARQNYVFPTMERVPPQSGIPRSIHFIKGTVTRLRPFSESGFTIIAVTIACPAILVVNMPNKQIRMILITCIAGTWVRTHEYTLLTLLRTGADRERPPSPTAKIEPRPAHWLEQIRQPRNWSVGNGDPARHRETQLNERFRDLFGQTAYAYLIQLRLRKAKEWLPSRPDWTVRRIGEAVGFRDASHFVATFRQKEGMTPETYRKLYVRLGEKRWLNSILIVSYRFCQGYWWAGAVVDCNSCLLLPPWVGKSEACYVRQKSSLAPQIPVPLKSLLKTTRISAFVHHPVMLFPPLISLKEPQDSSDAFTECKMFIFVHECYHRLQDREIAQDHDSQNLKQQGLDLLHEWFYLLLYLFQWPIGLCCIELAHYSVEFPQGLTLLNWVHFATLIFDRGVLIMHRPHWCSD</sequence>
<evidence type="ECO:0000256" key="2">
    <source>
        <dbReference type="ARBA" id="ARBA00023125"/>
    </source>
</evidence>
<dbReference type="InterPro" id="IPR018060">
    <property type="entry name" value="HTH_AraC"/>
</dbReference>
<evidence type="ECO:0000313" key="5">
    <source>
        <dbReference type="EMBL" id="AAC99367.1"/>
    </source>
</evidence>
<reference evidence="5" key="1">
    <citation type="submission" date="1998-06" db="EMBL/GenBank/DDBJ databases">
        <title>Molecular cloning of beta-galactosidase from alkalophilic and thermophilic Bacillus sp. TA-11.</title>
        <authorList>
            <person name="Choi Y.J."/>
            <person name="Lee J.S."/>
            <person name="Lee B.H."/>
        </authorList>
    </citation>
    <scope>NUCLEOTIDE SEQUENCE</scope>
    <source>
        <strain evidence="5">TA-11</strain>
    </source>
</reference>
<dbReference type="SUPFAM" id="SSF46689">
    <property type="entry name" value="Homeodomain-like"/>
    <property type="match status" value="1"/>
</dbReference>
<dbReference type="GO" id="GO:0003700">
    <property type="term" value="F:DNA-binding transcription factor activity"/>
    <property type="evidence" value="ECO:0007669"/>
    <property type="project" value="InterPro"/>
</dbReference>
<dbReference type="GO" id="GO:0043565">
    <property type="term" value="F:sequence-specific DNA binding"/>
    <property type="evidence" value="ECO:0007669"/>
    <property type="project" value="InterPro"/>
</dbReference>
<dbReference type="SMART" id="SM00342">
    <property type="entry name" value="HTH_ARAC"/>
    <property type="match status" value="1"/>
</dbReference>
<protein>
    <submittedName>
        <fullName evidence="5">Beta-galactosidase</fullName>
    </submittedName>
</protein>
<dbReference type="InterPro" id="IPR009057">
    <property type="entry name" value="Homeodomain-like_sf"/>
</dbReference>
<dbReference type="EMBL" id="AF073292">
    <property type="protein sequence ID" value="AAC99367.1"/>
    <property type="molecule type" value="Genomic_DNA"/>
</dbReference>
<accession>Q9ZH27</accession>
<evidence type="ECO:0000259" key="4">
    <source>
        <dbReference type="PROSITE" id="PS01124"/>
    </source>
</evidence>
<dbReference type="PANTHER" id="PTHR43280">
    <property type="entry name" value="ARAC-FAMILY TRANSCRIPTIONAL REGULATOR"/>
    <property type="match status" value="1"/>
</dbReference>
<proteinExistence type="predicted"/>